<dbReference type="Proteomes" id="UP001168167">
    <property type="component" value="Unassembled WGS sequence"/>
</dbReference>
<feature type="signal peptide" evidence="1">
    <location>
        <begin position="1"/>
        <end position="23"/>
    </location>
</feature>
<name>A0ABT7QN78_9GAMM</name>
<accession>A0ABT7QN78</accession>
<dbReference type="InterPro" id="IPR021457">
    <property type="entry name" value="DUF3108"/>
</dbReference>
<keyword evidence="3" id="KW-1185">Reference proteome</keyword>
<reference evidence="2" key="1">
    <citation type="submission" date="2022-08" db="EMBL/GenBank/DDBJ databases">
        <authorList>
            <person name="Dzunkova M."/>
            <person name="La Clair J."/>
            <person name="Tyml T."/>
            <person name="Doud D."/>
            <person name="Schulz F."/>
            <person name="Piquer S."/>
            <person name="Porcel Sanchis D."/>
            <person name="Osborn A."/>
            <person name="Robinson D."/>
            <person name="Louie K.B."/>
            <person name="Bowen B.P."/>
            <person name="Bowers R."/>
            <person name="Lee J."/>
            <person name="Arnau Llombart V."/>
            <person name="Diaz Villanueva W."/>
            <person name="Gosliner T."/>
            <person name="Northen T."/>
            <person name="Cheng J.-F."/>
            <person name="Burkart M.D."/>
            <person name="Woyke T."/>
        </authorList>
    </citation>
    <scope>NUCLEOTIDE SEQUENCE</scope>
    <source>
        <strain evidence="2">Df01</strain>
    </source>
</reference>
<gene>
    <name evidence="2" type="ORF">NQX30_07160</name>
</gene>
<organism evidence="2 3">
    <name type="scientific">Candidatus Doriopsillibacter californiensis</name>
    <dbReference type="NCBI Taxonomy" id="2970740"/>
    <lineage>
        <taxon>Bacteria</taxon>
        <taxon>Pseudomonadati</taxon>
        <taxon>Pseudomonadota</taxon>
        <taxon>Gammaproteobacteria</taxon>
        <taxon>Candidatus Tethybacterales</taxon>
        <taxon>Candidatus Persebacteraceae</taxon>
        <taxon>Candidatus Doriopsillibacter</taxon>
    </lineage>
</organism>
<evidence type="ECO:0000313" key="3">
    <source>
        <dbReference type="Proteomes" id="UP001168167"/>
    </source>
</evidence>
<dbReference type="EMBL" id="JANQAO010000004">
    <property type="protein sequence ID" value="MDM5148139.1"/>
    <property type="molecule type" value="Genomic_DNA"/>
</dbReference>
<evidence type="ECO:0000313" key="2">
    <source>
        <dbReference type="EMBL" id="MDM5148139.1"/>
    </source>
</evidence>
<sequence>MMRHLWLAAMTTITCVLSAIATAQTPTAVTLRFDFFYNDIKIANTTDTFMPAADGTYTLRSHAASVGLAKLLHGDVNRESQGRLDEIHGLQMHRYSETRGKKKPQSAVFNEVTDTLLLQRGDDNREEQTEAPLFDYLTALYRSYVLGRVVDGKTPTTNGWRLKTYNYTAGTAEDVQTGAGTMQAVPLRRHSERGERILWLAPALNFLPVRLHIDDKGHVFKLVLVGYSGINIDG</sequence>
<proteinExistence type="predicted"/>
<reference evidence="2" key="2">
    <citation type="journal article" date="2023" name="Microbiome">
        <title>Synthase-selected sorting approach identifies a beta-lactone synthase in a nudibranch symbiotic bacterium.</title>
        <authorList>
            <person name="Dzunkova M."/>
            <person name="La Clair J.J."/>
            <person name="Tyml T."/>
            <person name="Doud D."/>
            <person name="Schulz F."/>
            <person name="Piquer-Esteban S."/>
            <person name="Porcel Sanchis D."/>
            <person name="Osborn A."/>
            <person name="Robinson D."/>
            <person name="Louie K.B."/>
            <person name="Bowen B.P."/>
            <person name="Bowers R.M."/>
            <person name="Lee J."/>
            <person name="Arnau V."/>
            <person name="Diaz-Villanueva W."/>
            <person name="Stepanauskas R."/>
            <person name="Gosliner T."/>
            <person name="Date S.V."/>
            <person name="Northen T.R."/>
            <person name="Cheng J.F."/>
            <person name="Burkart M.D."/>
            <person name="Woyke T."/>
        </authorList>
    </citation>
    <scope>NUCLEOTIDE SEQUENCE</scope>
    <source>
        <strain evidence="2">Df01</strain>
    </source>
</reference>
<feature type="chain" id="PRO_5045644422" evidence="1">
    <location>
        <begin position="24"/>
        <end position="234"/>
    </location>
</feature>
<dbReference type="Pfam" id="PF11306">
    <property type="entry name" value="DUF3108"/>
    <property type="match status" value="1"/>
</dbReference>
<protein>
    <submittedName>
        <fullName evidence="2">DUF3108 domain-containing protein</fullName>
    </submittedName>
</protein>
<comment type="caution">
    <text evidence="2">The sequence shown here is derived from an EMBL/GenBank/DDBJ whole genome shotgun (WGS) entry which is preliminary data.</text>
</comment>
<keyword evidence="1" id="KW-0732">Signal</keyword>
<evidence type="ECO:0000256" key="1">
    <source>
        <dbReference type="SAM" id="SignalP"/>
    </source>
</evidence>